<evidence type="ECO:0000313" key="4">
    <source>
        <dbReference type="Proteomes" id="UP000516105"/>
    </source>
</evidence>
<sequence length="309" mass="34485">MGVEATRNSFRAAVLHGVKTALVVTDKNPLREGDGDALDGVKVPRSETRRGDHRGGDRHRLSGETATIVYEDQSHDVEVVNLSRGGAMIRCGFAPRLWDIVELQLGEGSGLHGAVRWIKGDSIGLEFAHETRIECDREQRAELLLAVIQRSFPDEVRLEELQPEEGREEVEEDLGNRDEKRHPLIWKGEIHYAHDSNPVRLRNISAGGALVDVAVDYPLGAEVMLDLGNAGQHFTTVQWVCGDQAGLRFVCPFDIGCLANARPDVMPHSWNVPTFLNPDDDEDDSPWSSHWSRSSIEEIRSDLEGYLKR</sequence>
<evidence type="ECO:0000313" key="3">
    <source>
        <dbReference type="EMBL" id="QNP44811.1"/>
    </source>
</evidence>
<proteinExistence type="predicted"/>
<evidence type="ECO:0000256" key="1">
    <source>
        <dbReference type="SAM" id="MobiDB-lite"/>
    </source>
</evidence>
<dbReference type="RefSeq" id="WP_187707769.1">
    <property type="nucleotide sequence ID" value="NZ_CP060782.1"/>
</dbReference>
<dbReference type="Pfam" id="PF07238">
    <property type="entry name" value="PilZ"/>
    <property type="match status" value="1"/>
</dbReference>
<gene>
    <name evidence="3" type="ORF">H9L14_08535</name>
</gene>
<feature type="region of interest" description="Disordered" evidence="1">
    <location>
        <begin position="33"/>
        <end position="60"/>
    </location>
</feature>
<name>A0ABX6T4K6_9SPHN</name>
<reference evidence="3 4" key="1">
    <citation type="submission" date="2020-08" db="EMBL/GenBank/DDBJ databases">
        <title>Genome sequence of Sphingomonas sediminicola KACC 15039T.</title>
        <authorList>
            <person name="Hyun D.-W."/>
            <person name="Bae J.-W."/>
        </authorList>
    </citation>
    <scope>NUCLEOTIDE SEQUENCE [LARGE SCALE GENOMIC DNA]</scope>
    <source>
        <strain evidence="3 4">KACC 15039</strain>
    </source>
</reference>
<dbReference type="SUPFAM" id="SSF141371">
    <property type="entry name" value="PilZ domain-like"/>
    <property type="match status" value="2"/>
</dbReference>
<dbReference type="EMBL" id="CP060782">
    <property type="protein sequence ID" value="QNP44811.1"/>
    <property type="molecule type" value="Genomic_DNA"/>
</dbReference>
<accession>A0ABX6T4K6</accession>
<dbReference type="Proteomes" id="UP000516105">
    <property type="component" value="Chromosome"/>
</dbReference>
<evidence type="ECO:0000259" key="2">
    <source>
        <dbReference type="Pfam" id="PF07238"/>
    </source>
</evidence>
<dbReference type="InterPro" id="IPR009875">
    <property type="entry name" value="PilZ_domain"/>
</dbReference>
<keyword evidence="4" id="KW-1185">Reference proteome</keyword>
<feature type="domain" description="PilZ" evidence="2">
    <location>
        <begin position="65"/>
        <end position="132"/>
    </location>
</feature>
<organism evidence="3 4">
    <name type="scientific">Sphingomonas sediminicola</name>
    <dbReference type="NCBI Taxonomy" id="386874"/>
    <lineage>
        <taxon>Bacteria</taxon>
        <taxon>Pseudomonadati</taxon>
        <taxon>Pseudomonadota</taxon>
        <taxon>Alphaproteobacteria</taxon>
        <taxon>Sphingomonadales</taxon>
        <taxon>Sphingomonadaceae</taxon>
        <taxon>Sphingomonas</taxon>
    </lineage>
</organism>
<feature type="compositionally biased region" description="Basic and acidic residues" evidence="1">
    <location>
        <begin position="42"/>
        <end position="60"/>
    </location>
</feature>
<protein>
    <submittedName>
        <fullName evidence="3">PilZ domain-containing protein</fullName>
    </submittedName>
</protein>